<reference evidence="1" key="2">
    <citation type="submission" date="2020-11" db="EMBL/GenBank/DDBJ databases">
        <authorList>
            <person name="McCartney M.A."/>
            <person name="Auch B."/>
            <person name="Kono T."/>
            <person name="Mallez S."/>
            <person name="Becker A."/>
            <person name="Gohl D.M."/>
            <person name="Silverstein K.A.T."/>
            <person name="Koren S."/>
            <person name="Bechman K.B."/>
            <person name="Herman A."/>
            <person name="Abrahante J.E."/>
            <person name="Garbe J."/>
        </authorList>
    </citation>
    <scope>NUCLEOTIDE SEQUENCE</scope>
    <source>
        <strain evidence="1">Duluth1</strain>
        <tissue evidence="1">Whole animal</tissue>
    </source>
</reference>
<dbReference type="EMBL" id="JAIWYP010000004">
    <property type="protein sequence ID" value="KAH3840748.1"/>
    <property type="molecule type" value="Genomic_DNA"/>
</dbReference>
<evidence type="ECO:0000313" key="2">
    <source>
        <dbReference type="Proteomes" id="UP000828390"/>
    </source>
</evidence>
<proteinExistence type="predicted"/>
<dbReference type="AlphaFoldDB" id="A0A9D4QRS4"/>
<gene>
    <name evidence="1" type="ORF">DPMN_114204</name>
</gene>
<reference evidence="1" key="1">
    <citation type="journal article" date="2019" name="bioRxiv">
        <title>The Genome of the Zebra Mussel, Dreissena polymorpha: A Resource for Invasive Species Research.</title>
        <authorList>
            <person name="McCartney M.A."/>
            <person name="Auch B."/>
            <person name="Kono T."/>
            <person name="Mallez S."/>
            <person name="Zhang Y."/>
            <person name="Obille A."/>
            <person name="Becker A."/>
            <person name="Abrahante J.E."/>
            <person name="Garbe J."/>
            <person name="Badalamenti J.P."/>
            <person name="Herman A."/>
            <person name="Mangelson H."/>
            <person name="Liachko I."/>
            <person name="Sullivan S."/>
            <person name="Sone E.D."/>
            <person name="Koren S."/>
            <person name="Silverstein K.A.T."/>
            <person name="Beckman K.B."/>
            <person name="Gohl D.M."/>
        </authorList>
    </citation>
    <scope>NUCLEOTIDE SEQUENCE</scope>
    <source>
        <strain evidence="1">Duluth1</strain>
        <tissue evidence="1">Whole animal</tissue>
    </source>
</reference>
<protein>
    <submittedName>
        <fullName evidence="1">Uncharacterized protein</fullName>
    </submittedName>
</protein>
<comment type="caution">
    <text evidence="1">The sequence shown here is derived from an EMBL/GenBank/DDBJ whole genome shotgun (WGS) entry which is preliminary data.</text>
</comment>
<keyword evidence="2" id="KW-1185">Reference proteome</keyword>
<dbReference type="Proteomes" id="UP000828390">
    <property type="component" value="Unassembled WGS sequence"/>
</dbReference>
<sequence length="67" mass="7824">MECKPEEKDLCCVCRMISPPNFPDSPYLTILTWGECTICSHWVHLKFCTKTRVVRRNDHSVCPHCEV</sequence>
<name>A0A9D4QRS4_DREPO</name>
<organism evidence="1 2">
    <name type="scientific">Dreissena polymorpha</name>
    <name type="common">Zebra mussel</name>
    <name type="synonym">Mytilus polymorpha</name>
    <dbReference type="NCBI Taxonomy" id="45954"/>
    <lineage>
        <taxon>Eukaryota</taxon>
        <taxon>Metazoa</taxon>
        <taxon>Spiralia</taxon>
        <taxon>Lophotrochozoa</taxon>
        <taxon>Mollusca</taxon>
        <taxon>Bivalvia</taxon>
        <taxon>Autobranchia</taxon>
        <taxon>Heteroconchia</taxon>
        <taxon>Euheterodonta</taxon>
        <taxon>Imparidentia</taxon>
        <taxon>Neoheterodontei</taxon>
        <taxon>Myida</taxon>
        <taxon>Dreissenoidea</taxon>
        <taxon>Dreissenidae</taxon>
        <taxon>Dreissena</taxon>
    </lineage>
</organism>
<accession>A0A9D4QRS4</accession>
<evidence type="ECO:0000313" key="1">
    <source>
        <dbReference type="EMBL" id="KAH3840748.1"/>
    </source>
</evidence>